<evidence type="ECO:0000256" key="4">
    <source>
        <dbReference type="ARBA" id="ARBA00022801"/>
    </source>
</evidence>
<dbReference type="InterPro" id="IPR050164">
    <property type="entry name" value="Peptidase_C19"/>
</dbReference>
<dbReference type="GO" id="GO:0006508">
    <property type="term" value="P:proteolysis"/>
    <property type="evidence" value="ECO:0007669"/>
    <property type="project" value="UniProtKB-KW"/>
</dbReference>
<keyword evidence="10" id="KW-1185">Reference proteome</keyword>
<protein>
    <recommendedName>
        <fullName evidence="6">Ubiquitin carboxyl-terminal hydrolase</fullName>
        <ecNumber evidence="6">3.4.19.12</ecNumber>
    </recommendedName>
</protein>
<feature type="domain" description="USP" evidence="8">
    <location>
        <begin position="490"/>
        <end position="869"/>
    </location>
</feature>
<dbReference type="GO" id="GO:0005634">
    <property type="term" value="C:nucleus"/>
    <property type="evidence" value="ECO:0007669"/>
    <property type="project" value="TreeGrafter"/>
</dbReference>
<organism evidence="9 10">
    <name type="scientific">Fibroporia radiculosa</name>
    <dbReference type="NCBI Taxonomy" id="599839"/>
    <lineage>
        <taxon>Eukaryota</taxon>
        <taxon>Fungi</taxon>
        <taxon>Dikarya</taxon>
        <taxon>Basidiomycota</taxon>
        <taxon>Agaricomycotina</taxon>
        <taxon>Agaricomycetes</taxon>
        <taxon>Polyporales</taxon>
        <taxon>Fibroporiaceae</taxon>
        <taxon>Fibroporia</taxon>
    </lineage>
</organism>
<dbReference type="HOGENOM" id="CLU_008279_7_2_1"/>
<dbReference type="Proteomes" id="UP000006352">
    <property type="component" value="Unassembled WGS sequence"/>
</dbReference>
<dbReference type="EC" id="3.4.19.12" evidence="6"/>
<dbReference type="Pfam" id="PF00443">
    <property type="entry name" value="UCH"/>
    <property type="match status" value="1"/>
</dbReference>
<feature type="region of interest" description="Disordered" evidence="7">
    <location>
        <begin position="119"/>
        <end position="263"/>
    </location>
</feature>
<accession>J4HV30</accession>
<feature type="compositionally biased region" description="Low complexity" evidence="7">
    <location>
        <begin position="1"/>
        <end position="15"/>
    </location>
</feature>
<reference evidence="9 10" key="1">
    <citation type="journal article" date="2012" name="Appl. Environ. Microbiol.">
        <title>Short-read sequencing for genomic analysis of the brown rot fungus Fibroporia radiculosa.</title>
        <authorList>
            <person name="Tang J.D."/>
            <person name="Perkins A.D."/>
            <person name="Sonstegard T.S."/>
            <person name="Schroeder S.G."/>
            <person name="Burgess S.C."/>
            <person name="Diehl S.V."/>
        </authorList>
    </citation>
    <scope>NUCLEOTIDE SEQUENCE [LARGE SCALE GENOMIC DNA]</scope>
    <source>
        <strain evidence="9 10">TFFH 294</strain>
    </source>
</reference>
<evidence type="ECO:0000256" key="1">
    <source>
        <dbReference type="ARBA" id="ARBA00000707"/>
    </source>
</evidence>
<dbReference type="InParanoid" id="J4HV30"/>
<evidence type="ECO:0000256" key="2">
    <source>
        <dbReference type="ARBA" id="ARBA00022670"/>
    </source>
</evidence>
<evidence type="ECO:0000256" key="5">
    <source>
        <dbReference type="ARBA" id="ARBA00022807"/>
    </source>
</evidence>
<dbReference type="EMBL" id="HE796987">
    <property type="protein sequence ID" value="CCM00492.1"/>
    <property type="molecule type" value="Genomic_DNA"/>
</dbReference>
<feature type="region of interest" description="Disordered" evidence="7">
    <location>
        <begin position="1"/>
        <end position="72"/>
    </location>
</feature>
<dbReference type="CDD" id="cd02257">
    <property type="entry name" value="Peptidase_C19"/>
    <property type="match status" value="1"/>
</dbReference>
<dbReference type="PANTHER" id="PTHR24006:SF687">
    <property type="entry name" value="UBIQUITIN CARBOXYL-TERMINAL HYDROLASE 10"/>
    <property type="match status" value="1"/>
</dbReference>
<keyword evidence="5 6" id="KW-0788">Thiol protease</keyword>
<dbReference type="GO" id="GO:0005829">
    <property type="term" value="C:cytosol"/>
    <property type="evidence" value="ECO:0007669"/>
    <property type="project" value="TreeGrafter"/>
</dbReference>
<dbReference type="GO" id="GO:0016579">
    <property type="term" value="P:protein deubiquitination"/>
    <property type="evidence" value="ECO:0007669"/>
    <property type="project" value="InterPro"/>
</dbReference>
<name>J4HV30_9APHY</name>
<dbReference type="Gene3D" id="3.90.70.10">
    <property type="entry name" value="Cysteine proteinases"/>
    <property type="match status" value="1"/>
</dbReference>
<feature type="compositionally biased region" description="Pro residues" evidence="7">
    <location>
        <begin position="151"/>
        <end position="162"/>
    </location>
</feature>
<feature type="compositionally biased region" description="Polar residues" evidence="7">
    <location>
        <begin position="179"/>
        <end position="193"/>
    </location>
</feature>
<comment type="catalytic activity">
    <reaction evidence="1 6">
        <text>Thiol-dependent hydrolysis of ester, thioester, amide, peptide and isopeptide bonds formed by the C-terminal Gly of ubiquitin (a 76-residue protein attached to proteins as an intracellular targeting signal).</text>
        <dbReference type="EC" id="3.4.19.12"/>
    </reaction>
</comment>
<proteinExistence type="inferred from homology"/>
<sequence length="877" mass="94619">MASPHPSYSSPGPSSFYHTPPQYPYGNGPPGPAPYYQYPMPPMNGHASPMHPPSSPRANAVGRGRFNPQRGGVHHYQQHFLPVAAPHGIHPSAAALSPPVSPVNNYSYPQKYSPHMSHLSFTPPYPPQPNSPFPSAWPAQPLSPLPKQLSMPPPVLPQPPLAQPASQEMPEFVVASPGVPSSTLSPLSAQRPLSPQPDPPELYGDRSPTSPHTLHESPQIPQTSPQSIGDVVTAPSPSPAPAGWVIWSRRPEDPSQAPGVIISTGAYPPEDIVHKALNVSTPPLSPKPKKVEIFPTCDIIPDVSQVADEADVTSSSATETTPASSTPGDTPTPGSPASSHTSVSLHVASPPADMDTKIAGSPKVNKTEEADINLGASSSPQSLPPTDVEARPAAEPEVVATIPSPVPTSTPVPLKKSWASLLQSGSAASSSKSRLPISSVTGFSIPATAMSGVGVGGTGSSVLFPQRNELLNLLSSGPSGPAAPLKIQPRGLVNTGNMCFANAVLQILVYCPPFHRLLTELSKYLSGPVVGPQKEGTRATPLIDATIQFMKEFVPESSLDKKAKGKERDDDFYEPESFIPTYVYDAMKEKKRFASMIGGHQEDAEEFLGFYLDTLEEELLSLSSSLLSKTPPKVDEEPVPQQDDGWYEVGKKNRSVVTRTTKSTESSITRIFGGKFRSTLRAPHQKDSITVEDWRSLRLDIQREQVHSIKDALQHISHPQPVQISQPTRPGVVVEAAQQALIEALPSVLILHLKRFLYDTNVGDVVKIGKQVTYGPELDISPDLMAPTRRTTYPIKYQLFGVLYHHGSSASGGHYTLDVLHPNRDLSDRPRSAWIRIDDELVSDIRPDDVFGSSDRDDRCAYLLFYRRVGSWGAART</sequence>
<evidence type="ECO:0000256" key="7">
    <source>
        <dbReference type="SAM" id="MobiDB-lite"/>
    </source>
</evidence>
<keyword evidence="2 6" id="KW-0645">Protease</keyword>
<feature type="compositionally biased region" description="Low complexity" evidence="7">
    <location>
        <begin position="313"/>
        <end position="339"/>
    </location>
</feature>
<feature type="region of interest" description="Disordered" evidence="7">
    <location>
        <begin position="305"/>
        <end position="359"/>
    </location>
</feature>
<dbReference type="PROSITE" id="PS00973">
    <property type="entry name" value="USP_2"/>
    <property type="match status" value="1"/>
</dbReference>
<evidence type="ECO:0000259" key="8">
    <source>
        <dbReference type="PROSITE" id="PS50235"/>
    </source>
</evidence>
<dbReference type="InterPro" id="IPR018200">
    <property type="entry name" value="USP_CS"/>
</dbReference>
<dbReference type="GeneID" id="24095403"/>
<keyword evidence="4 6" id="KW-0378">Hydrolase</keyword>
<dbReference type="InterPro" id="IPR001394">
    <property type="entry name" value="Peptidase_C19_UCH"/>
</dbReference>
<keyword evidence="3 6" id="KW-0833">Ubl conjugation pathway</keyword>
<dbReference type="PANTHER" id="PTHR24006">
    <property type="entry name" value="UBIQUITIN CARBOXYL-TERMINAL HYDROLASE"/>
    <property type="match status" value="1"/>
</dbReference>
<dbReference type="SUPFAM" id="SSF54001">
    <property type="entry name" value="Cysteine proteinases"/>
    <property type="match status" value="1"/>
</dbReference>
<evidence type="ECO:0000313" key="10">
    <source>
        <dbReference type="Proteomes" id="UP000006352"/>
    </source>
</evidence>
<dbReference type="STRING" id="599839.J4HV30"/>
<gene>
    <name evidence="9" type="ORF">FIBRA_02526</name>
</gene>
<feature type="compositionally biased region" description="Pro residues" evidence="7">
    <location>
        <begin position="123"/>
        <end position="132"/>
    </location>
</feature>
<dbReference type="InterPro" id="IPR038765">
    <property type="entry name" value="Papain-like_cys_pep_sf"/>
</dbReference>
<dbReference type="PROSITE" id="PS50235">
    <property type="entry name" value="USP_3"/>
    <property type="match status" value="1"/>
</dbReference>
<feature type="compositionally biased region" description="Pro residues" evidence="7">
    <location>
        <begin position="21"/>
        <end position="33"/>
    </location>
</feature>
<dbReference type="InterPro" id="IPR028889">
    <property type="entry name" value="USP"/>
</dbReference>
<evidence type="ECO:0000313" key="9">
    <source>
        <dbReference type="EMBL" id="CCM00492.1"/>
    </source>
</evidence>
<evidence type="ECO:0000256" key="6">
    <source>
        <dbReference type="RuleBase" id="RU366025"/>
    </source>
</evidence>
<comment type="similarity">
    <text evidence="6">Belongs to the peptidase C19 family.</text>
</comment>
<evidence type="ECO:0000256" key="3">
    <source>
        <dbReference type="ARBA" id="ARBA00022786"/>
    </source>
</evidence>
<dbReference type="RefSeq" id="XP_012179775.1">
    <property type="nucleotide sequence ID" value="XM_012324385.1"/>
</dbReference>
<dbReference type="AlphaFoldDB" id="J4HV30"/>
<feature type="region of interest" description="Disordered" evidence="7">
    <location>
        <begin position="373"/>
        <end position="395"/>
    </location>
</feature>
<dbReference type="PROSITE" id="PS00972">
    <property type="entry name" value="USP_1"/>
    <property type="match status" value="1"/>
</dbReference>
<dbReference type="OrthoDB" id="429671at2759"/>
<dbReference type="GO" id="GO:0004843">
    <property type="term" value="F:cysteine-type deubiquitinase activity"/>
    <property type="evidence" value="ECO:0007669"/>
    <property type="project" value="UniProtKB-UniRule"/>
</dbReference>